<sequence length="524" mass="58901">MKKLSLTMFLMMMAILSITKSGEANANDEPCLEVARVKIVVIGSADGTENTGNEAIWISKYRDYIKTFNQDNEVINLTKEGINSYHLMASGNSAPYGRPHADAENNITKAIGYHPDAILVNLQANDLLSGFKPNEQIVNFMLLANLANKNNIPVWVSTPYPRAFDSLNNIVRQEEIKELISQRFDPFMIDFWSNLATEEGTLKPAYAAANGTMVNANGQELMLKSLIDANVHQFCARKKFFGGKDLSLYGINATKQVSQNDQDQLFQVTIANSGETIYEDIPITLQLTNNHTGEKLNAQKVINGGLEGCQFKSVEFNMENLSKGEYAIRAFINRRIDKNAKNDTTSFNYNHLVSVNPTSKEKDLWEPKKPTLVKPGTSLYAISIDGFSTQFNRVNKQEGYRFSNTLEAKIYQEPKRSENTINGESKENQTITHFDIIADRNIEIDGFELKIEKPGGKLIEIFYQKGDNKANRNWRQISSLEVMVKEGDKTVEVPSLNIGLERNETAKIYIKTKDITGLSFSLNK</sequence>
<feature type="chain" id="PRO_5045998540" evidence="1">
    <location>
        <begin position="27"/>
        <end position="524"/>
    </location>
</feature>
<dbReference type="RefSeq" id="WP_346750651.1">
    <property type="nucleotide sequence ID" value="NZ_JAUJEA010000001.1"/>
</dbReference>
<dbReference type="CDD" id="cd00229">
    <property type="entry name" value="SGNH_hydrolase"/>
    <property type="match status" value="1"/>
</dbReference>
<dbReference type="Proteomes" id="UP001172082">
    <property type="component" value="Unassembled WGS sequence"/>
</dbReference>
<proteinExistence type="predicted"/>
<comment type="caution">
    <text evidence="2">The sequence shown here is derived from an EMBL/GenBank/DDBJ whole genome shotgun (WGS) entry which is preliminary data.</text>
</comment>
<accession>A0ABT8KIV9</accession>
<organism evidence="2 3">
    <name type="scientific">Splendidivirga corallicola</name>
    <dbReference type="NCBI Taxonomy" id="3051826"/>
    <lineage>
        <taxon>Bacteria</taxon>
        <taxon>Pseudomonadati</taxon>
        <taxon>Bacteroidota</taxon>
        <taxon>Cytophagia</taxon>
        <taxon>Cytophagales</taxon>
        <taxon>Splendidivirgaceae</taxon>
        <taxon>Splendidivirga</taxon>
    </lineage>
</organism>
<protein>
    <submittedName>
        <fullName evidence="2">SGNH/GDSL hydrolase family protein</fullName>
    </submittedName>
</protein>
<name>A0ABT8KIV9_9BACT</name>
<dbReference type="GO" id="GO:0016787">
    <property type="term" value="F:hydrolase activity"/>
    <property type="evidence" value="ECO:0007669"/>
    <property type="project" value="UniProtKB-KW"/>
</dbReference>
<evidence type="ECO:0000256" key="1">
    <source>
        <dbReference type="SAM" id="SignalP"/>
    </source>
</evidence>
<dbReference type="SUPFAM" id="SSF52266">
    <property type="entry name" value="SGNH hydrolase"/>
    <property type="match status" value="1"/>
</dbReference>
<keyword evidence="2" id="KW-0378">Hydrolase</keyword>
<keyword evidence="3" id="KW-1185">Reference proteome</keyword>
<dbReference type="EMBL" id="JAUJEA010000001">
    <property type="protein sequence ID" value="MDN5200629.1"/>
    <property type="molecule type" value="Genomic_DNA"/>
</dbReference>
<gene>
    <name evidence="2" type="ORF">QQ008_04630</name>
</gene>
<reference evidence="2" key="1">
    <citation type="submission" date="2023-06" db="EMBL/GenBank/DDBJ databases">
        <title>Genomic of Parafulvivirga corallium.</title>
        <authorList>
            <person name="Wang G."/>
        </authorList>
    </citation>
    <scope>NUCLEOTIDE SEQUENCE</scope>
    <source>
        <strain evidence="2">BMA10</strain>
    </source>
</reference>
<evidence type="ECO:0000313" key="2">
    <source>
        <dbReference type="EMBL" id="MDN5200629.1"/>
    </source>
</evidence>
<dbReference type="InterPro" id="IPR036514">
    <property type="entry name" value="SGNH_hydro_sf"/>
</dbReference>
<dbReference type="Gene3D" id="3.40.50.1110">
    <property type="entry name" value="SGNH hydrolase"/>
    <property type="match status" value="1"/>
</dbReference>
<evidence type="ECO:0000313" key="3">
    <source>
        <dbReference type="Proteomes" id="UP001172082"/>
    </source>
</evidence>
<keyword evidence="1" id="KW-0732">Signal</keyword>
<feature type="signal peptide" evidence="1">
    <location>
        <begin position="1"/>
        <end position="26"/>
    </location>
</feature>